<dbReference type="WBParaSite" id="SSLN_0000142401-mRNA-1">
    <property type="protein sequence ID" value="SSLN_0000142401-mRNA-1"/>
    <property type="gene ID" value="SSLN_0000142401"/>
</dbReference>
<evidence type="ECO:0000313" key="2">
    <source>
        <dbReference type="EMBL" id="VDL87569.1"/>
    </source>
</evidence>
<dbReference type="AlphaFoldDB" id="A0A183SAX2"/>
<keyword evidence="3" id="KW-1185">Reference proteome</keyword>
<reference evidence="2 3" key="2">
    <citation type="submission" date="2018-11" db="EMBL/GenBank/DDBJ databases">
        <authorList>
            <consortium name="Pathogen Informatics"/>
        </authorList>
    </citation>
    <scope>NUCLEOTIDE SEQUENCE [LARGE SCALE GENOMIC DNA]</scope>
    <source>
        <strain evidence="2 3">NST_G2</strain>
    </source>
</reference>
<proteinExistence type="predicted"/>
<evidence type="ECO:0000313" key="3">
    <source>
        <dbReference type="Proteomes" id="UP000275846"/>
    </source>
</evidence>
<accession>A0A183SAX2</accession>
<evidence type="ECO:0000256" key="1">
    <source>
        <dbReference type="SAM" id="MobiDB-lite"/>
    </source>
</evidence>
<feature type="region of interest" description="Disordered" evidence="1">
    <location>
        <begin position="137"/>
        <end position="186"/>
    </location>
</feature>
<gene>
    <name evidence="2" type="ORF">SSLN_LOCUS1370</name>
</gene>
<dbReference type="Proteomes" id="UP000275846">
    <property type="component" value="Unassembled WGS sequence"/>
</dbReference>
<sequence length="196" mass="22419">MDNNSLGKLIKEQQNVTASQHSAPSPEKLTRVTDFAHWEARCKDYLKADISTALTPSVVLDGLRKTIGSSEHPWVLQADFQRRYQQLGESINDFQQTFRLIGRRNFPTMDAKVLNTRVLEKLVTGVHDPQIRKSLLRDRPSTLVKPSYGSSPRQNNWRRPQTLRPNRPQACRTTEAMDAAPRPSDGEYYLYPDTVI</sequence>
<protein>
    <submittedName>
        <fullName evidence="2 4">Uncharacterized protein</fullName>
    </submittedName>
</protein>
<name>A0A183SAX2_SCHSO</name>
<dbReference type="EMBL" id="UYSU01002706">
    <property type="protein sequence ID" value="VDL87569.1"/>
    <property type="molecule type" value="Genomic_DNA"/>
</dbReference>
<evidence type="ECO:0000313" key="4">
    <source>
        <dbReference type="WBParaSite" id="SSLN_0000142401-mRNA-1"/>
    </source>
</evidence>
<feature type="compositionally biased region" description="Polar residues" evidence="1">
    <location>
        <begin position="148"/>
        <end position="159"/>
    </location>
</feature>
<organism evidence="4">
    <name type="scientific">Schistocephalus solidus</name>
    <name type="common">Tapeworm</name>
    <dbReference type="NCBI Taxonomy" id="70667"/>
    <lineage>
        <taxon>Eukaryota</taxon>
        <taxon>Metazoa</taxon>
        <taxon>Spiralia</taxon>
        <taxon>Lophotrochozoa</taxon>
        <taxon>Platyhelminthes</taxon>
        <taxon>Cestoda</taxon>
        <taxon>Eucestoda</taxon>
        <taxon>Diphyllobothriidea</taxon>
        <taxon>Diphyllobothriidae</taxon>
        <taxon>Schistocephalus</taxon>
    </lineage>
</organism>
<reference evidence="4" key="1">
    <citation type="submission" date="2016-06" db="UniProtKB">
        <authorList>
            <consortium name="WormBaseParasite"/>
        </authorList>
    </citation>
    <scope>IDENTIFICATION</scope>
</reference>